<gene>
    <name evidence="2" type="ORF">AK812_SmicGene43293</name>
</gene>
<accession>A0A1Q9C1F2</accession>
<feature type="compositionally biased region" description="Basic and acidic residues" evidence="1">
    <location>
        <begin position="109"/>
        <end position="119"/>
    </location>
</feature>
<sequence>MRFPHHRQPVFATLVRSNKRKIHLLNQDLRAVGCGWCPSMEKVEALNAIDYQNDNDSFSLCARCFHQFSLPAEFRRGVMTPKQDPQPEDSSESDSSGSLTDDSVDTASEAEKVTYKDLDNAPIPKAQDPPVENDDNMHQDDDAEGLRIALSQALLQALTEGGAEDSQSSIGNFSDSEFREQLADFIEMSNNDINDLRARVMIWFSLKRFTDSRFPEQSFKNDAQRRAGAEKEIKVGRRMSASKLKQQNLGDGTDYSKEEIAGLRAKNSAGLKVATNSEDVINEAVGKASQEDEEAPGASKDDEDDGASDASSVLGLDGDAAPAPPKRRQSGKGPGSPARPSFGKAKPSKKGGNPPSSPAKVPLDQAQKALDLLKAVDAEDEEFTDQMTDVISGPSMDPETFQSVMTTVASKAAAEAGLSFLCRVIGVNEEPNEAGDDATPVWSFHRLWELSDRTDQILLRVQTASIHGWMELVKSMESLDQMVDLGTIPMWVLDATDAARLLWSQVLTEGKSAVSSEKVLENAKEKTRARECIGASKLCADLGRLEGQDSNAAAVRTMLSNQLKLLTEYCTSHASGDMDIAYGVKKMWQSDDSLRLHTNPAVASDKEHVGWFERLEVYRLLLQVRGESFSLVELVQGLIKSAVTYFHDTAGIEEPKAATDTEPIKKVLASACKLCAEWRGLMADAASATSLKGICQETYDRFADRLNTAGVAWVRELMKCMTPDATEQMAKAVFVDPTQGLADCLTTLAMLKEIGDVEARIDKVGTSFSQLADVMPFYSKVSSVNKSIMDDDKTTTCERFCKAVEEHLQDAVAMFDSEVAKLSKLAEKFEFIKPAAAAWQMSDHMFYFTDGADETEADMQILLETRAEVADLIKAADKITCEARGSTCFQELLEKLKSISAHGKEMREPTALTVATMMACDFLLNPAQKKTKEGLDTMWKYLGSQLGVTRKDMANVSKKVMEQLSVLETAATASASKKRNPSSTNASEMCHGHGYDVTHGGKIPKQLSRKMQHPSPKSRSKRPGSEGARMVFLTDGALWTGDKGSIHPIMWASNLVRRVCRSTIQAEAYTLQAGVEDGDVLRAAVTDIFGCLDMKRWEATSAKFVKQIWMTDCKSLETTLTNPKCNKHSDKRLSIEIASLRQELWRKAGEKAGDPFYDDYKPADDQLTDIVRWIDTDVMIADPMTKVMEPTKLVEALKSNTFDVEQPLESVVKKRAKQLQRRSTRKEEDDDLGIDPGG</sequence>
<evidence type="ECO:0000313" key="3">
    <source>
        <dbReference type="Proteomes" id="UP000186817"/>
    </source>
</evidence>
<protein>
    <submittedName>
        <fullName evidence="2">Uncharacterized protein</fullName>
    </submittedName>
</protein>
<dbReference type="Proteomes" id="UP000186817">
    <property type="component" value="Unassembled WGS sequence"/>
</dbReference>
<comment type="caution">
    <text evidence="2">The sequence shown here is derived from an EMBL/GenBank/DDBJ whole genome shotgun (WGS) entry which is preliminary data.</text>
</comment>
<feature type="compositionally biased region" description="Acidic residues" evidence="1">
    <location>
        <begin position="1228"/>
        <end position="1238"/>
    </location>
</feature>
<keyword evidence="3" id="KW-1185">Reference proteome</keyword>
<evidence type="ECO:0000313" key="2">
    <source>
        <dbReference type="EMBL" id="OLP76739.1"/>
    </source>
</evidence>
<feature type="region of interest" description="Disordered" evidence="1">
    <location>
        <begin position="1006"/>
        <end position="1027"/>
    </location>
</feature>
<feature type="region of interest" description="Disordered" evidence="1">
    <location>
        <begin position="76"/>
        <end position="139"/>
    </location>
</feature>
<organism evidence="2 3">
    <name type="scientific">Symbiodinium microadriaticum</name>
    <name type="common">Dinoflagellate</name>
    <name type="synonym">Zooxanthella microadriatica</name>
    <dbReference type="NCBI Taxonomy" id="2951"/>
    <lineage>
        <taxon>Eukaryota</taxon>
        <taxon>Sar</taxon>
        <taxon>Alveolata</taxon>
        <taxon>Dinophyceae</taxon>
        <taxon>Suessiales</taxon>
        <taxon>Symbiodiniaceae</taxon>
        <taxon>Symbiodinium</taxon>
    </lineage>
</organism>
<dbReference type="EMBL" id="LSRX01001939">
    <property type="protein sequence ID" value="OLP76739.1"/>
    <property type="molecule type" value="Genomic_DNA"/>
</dbReference>
<feature type="region of interest" description="Disordered" evidence="1">
    <location>
        <begin position="1213"/>
        <end position="1238"/>
    </location>
</feature>
<feature type="compositionally biased region" description="Basic residues" evidence="1">
    <location>
        <begin position="1007"/>
        <end position="1022"/>
    </location>
</feature>
<name>A0A1Q9C1F2_SYMMI</name>
<feature type="compositionally biased region" description="Acidic residues" evidence="1">
    <location>
        <begin position="291"/>
        <end position="307"/>
    </location>
</feature>
<feature type="compositionally biased region" description="Polar residues" evidence="1">
    <location>
        <begin position="971"/>
        <end position="987"/>
    </location>
</feature>
<reference evidence="2 3" key="1">
    <citation type="submission" date="2016-02" db="EMBL/GenBank/DDBJ databases">
        <title>Genome analysis of coral dinoflagellate symbionts highlights evolutionary adaptations to a symbiotic lifestyle.</title>
        <authorList>
            <person name="Aranda M."/>
            <person name="Li Y."/>
            <person name="Liew Y.J."/>
            <person name="Baumgarten S."/>
            <person name="Simakov O."/>
            <person name="Wilson M."/>
            <person name="Piel J."/>
            <person name="Ashoor H."/>
            <person name="Bougouffa S."/>
            <person name="Bajic V.B."/>
            <person name="Ryu T."/>
            <person name="Ravasi T."/>
            <person name="Bayer T."/>
            <person name="Micklem G."/>
            <person name="Kim H."/>
            <person name="Bhak J."/>
            <person name="Lajeunesse T.C."/>
            <person name="Voolstra C.R."/>
        </authorList>
    </citation>
    <scope>NUCLEOTIDE SEQUENCE [LARGE SCALE GENOMIC DNA]</scope>
    <source>
        <strain evidence="2 3">CCMP2467</strain>
    </source>
</reference>
<dbReference type="AlphaFoldDB" id="A0A1Q9C1F2"/>
<feature type="compositionally biased region" description="Low complexity" evidence="1">
    <location>
        <begin position="350"/>
        <end position="360"/>
    </location>
</feature>
<feature type="region of interest" description="Disordered" evidence="1">
    <location>
        <begin position="971"/>
        <end position="991"/>
    </location>
</feature>
<feature type="region of interest" description="Disordered" evidence="1">
    <location>
        <begin position="285"/>
        <end position="361"/>
    </location>
</feature>
<dbReference type="OrthoDB" id="10538903at2759"/>
<proteinExistence type="predicted"/>
<evidence type="ECO:0000256" key="1">
    <source>
        <dbReference type="SAM" id="MobiDB-lite"/>
    </source>
</evidence>
<feature type="compositionally biased region" description="Basic residues" evidence="1">
    <location>
        <begin position="1213"/>
        <end position="1224"/>
    </location>
</feature>